<dbReference type="Gene3D" id="1.20.1260.10">
    <property type="match status" value="1"/>
</dbReference>
<dbReference type="InterPro" id="IPR012347">
    <property type="entry name" value="Ferritin-like"/>
</dbReference>
<gene>
    <name evidence="1" type="ORF">J2S10_002095</name>
</gene>
<keyword evidence="2" id="KW-1185">Reference proteome</keyword>
<evidence type="ECO:0000313" key="2">
    <source>
        <dbReference type="Proteomes" id="UP001224122"/>
    </source>
</evidence>
<dbReference type="Proteomes" id="UP001224122">
    <property type="component" value="Unassembled WGS sequence"/>
</dbReference>
<organism evidence="1 2">
    <name type="scientific">Neobacillus ginsengisoli</name>
    <dbReference type="NCBI Taxonomy" id="904295"/>
    <lineage>
        <taxon>Bacteria</taxon>
        <taxon>Bacillati</taxon>
        <taxon>Bacillota</taxon>
        <taxon>Bacilli</taxon>
        <taxon>Bacillales</taxon>
        <taxon>Bacillaceae</taxon>
        <taxon>Neobacillus</taxon>
    </lineage>
</organism>
<evidence type="ECO:0000313" key="1">
    <source>
        <dbReference type="EMBL" id="MDQ0198937.1"/>
    </source>
</evidence>
<comment type="caution">
    <text evidence="1">The sequence shown here is derived from an EMBL/GenBank/DDBJ whole genome shotgun (WGS) entry which is preliminary data.</text>
</comment>
<protein>
    <submittedName>
        <fullName evidence="1">Uncharacterized protein</fullName>
    </submittedName>
</protein>
<accession>A0ABT9XTP9</accession>
<name>A0ABT9XTP9_9BACI</name>
<dbReference type="EMBL" id="JAUSTW010000003">
    <property type="protein sequence ID" value="MDQ0198937.1"/>
    <property type="molecule type" value="Genomic_DNA"/>
</dbReference>
<sequence length="62" mass="7266">MKYFLYHNQDEEIKTILQQAVEISEGHIQQITVIFNMDLRSWSSAAGCSNRHRHRIAGSYRS</sequence>
<proteinExistence type="predicted"/>
<reference evidence="1 2" key="1">
    <citation type="submission" date="2023-07" db="EMBL/GenBank/DDBJ databases">
        <title>Genomic Encyclopedia of Type Strains, Phase IV (KMG-IV): sequencing the most valuable type-strain genomes for metagenomic binning, comparative biology and taxonomic classification.</title>
        <authorList>
            <person name="Goeker M."/>
        </authorList>
    </citation>
    <scope>NUCLEOTIDE SEQUENCE [LARGE SCALE GENOMIC DNA]</scope>
    <source>
        <strain evidence="1 2">DSM 27594</strain>
    </source>
</reference>